<keyword evidence="3" id="KW-1185">Reference proteome</keyword>
<protein>
    <submittedName>
        <fullName evidence="2">Uncharacterized protein</fullName>
    </submittedName>
</protein>
<feature type="chain" id="PRO_5004673855" evidence="1">
    <location>
        <begin position="19"/>
        <end position="335"/>
    </location>
</feature>
<dbReference type="Proteomes" id="UP000030754">
    <property type="component" value="Unassembled WGS sequence"/>
</dbReference>
<sequence>MRALVLLALSKAVLSALASPVTPDQETTTQSTSSTELEVLTNLSVDVQCGSLVVEPGEIFDVTARVNGDLSRAPLERSLWLGLQFLPVGDADAQEQSARASEVLWEELEGNTASWSLKLDGKGEYRALVLGQFYCNVEEQSFKEADRLPCLQPLPLREGTELRVRVSHVSARLKLSWDKPQTIRALSCLKDAPQGELQVSAISLDGSEFLRDFKGTVYLVAIGTNEESNFSPQPALGGQTSAPLINGVATFSNLQLVREGTFRLVATADGAQAAESATVIVAPAVSRVIRRAIRTRAQHRITIRAVFSFLHSCSMLTTCCSIGNALPSCRNRDCF</sequence>
<name>U6MKQ6_9EIME</name>
<dbReference type="VEuPathDB" id="ToxoDB:ENH_00032900"/>
<dbReference type="GeneID" id="25473454"/>
<keyword evidence="1" id="KW-0732">Signal</keyword>
<evidence type="ECO:0000313" key="2">
    <source>
        <dbReference type="EMBL" id="CDJ63024.1"/>
    </source>
</evidence>
<gene>
    <name evidence="2" type="ORF">ENH_00032900</name>
</gene>
<evidence type="ECO:0000313" key="3">
    <source>
        <dbReference type="Proteomes" id="UP000030754"/>
    </source>
</evidence>
<dbReference type="EMBL" id="HG722675">
    <property type="protein sequence ID" value="CDJ63024.1"/>
    <property type="molecule type" value="Genomic_DNA"/>
</dbReference>
<organism evidence="2 3">
    <name type="scientific">Eimeria necatrix</name>
    <dbReference type="NCBI Taxonomy" id="51315"/>
    <lineage>
        <taxon>Eukaryota</taxon>
        <taxon>Sar</taxon>
        <taxon>Alveolata</taxon>
        <taxon>Apicomplexa</taxon>
        <taxon>Conoidasida</taxon>
        <taxon>Coccidia</taxon>
        <taxon>Eucoccidiorida</taxon>
        <taxon>Eimeriorina</taxon>
        <taxon>Eimeriidae</taxon>
        <taxon>Eimeria</taxon>
    </lineage>
</organism>
<reference evidence="2" key="2">
    <citation type="submission" date="2013-10" db="EMBL/GenBank/DDBJ databases">
        <authorList>
            <person name="Aslett M."/>
        </authorList>
    </citation>
    <scope>NUCLEOTIDE SEQUENCE [LARGE SCALE GENOMIC DNA]</scope>
    <source>
        <strain evidence="2">Houghton</strain>
    </source>
</reference>
<evidence type="ECO:0000256" key="1">
    <source>
        <dbReference type="SAM" id="SignalP"/>
    </source>
</evidence>
<dbReference type="RefSeq" id="XP_013440386.1">
    <property type="nucleotide sequence ID" value="XM_013584932.1"/>
</dbReference>
<dbReference type="OrthoDB" id="10317823at2759"/>
<dbReference type="AlphaFoldDB" id="U6MKQ6"/>
<feature type="signal peptide" evidence="1">
    <location>
        <begin position="1"/>
        <end position="18"/>
    </location>
</feature>
<reference evidence="2" key="1">
    <citation type="submission" date="2013-10" db="EMBL/GenBank/DDBJ databases">
        <title>Genomic analysis of the causative agents of coccidiosis in chickens.</title>
        <authorList>
            <person name="Reid A.J."/>
            <person name="Blake D."/>
            <person name="Billington K."/>
            <person name="Browne H."/>
            <person name="Dunn M."/>
            <person name="Hung S."/>
            <person name="Kawahara F."/>
            <person name="Miranda-Saavedra D."/>
            <person name="Mourier T."/>
            <person name="Nagra H."/>
            <person name="Otto T.D."/>
            <person name="Rawlings N."/>
            <person name="Sanchez A."/>
            <person name="Sanders M."/>
            <person name="Subramaniam C."/>
            <person name="Tay Y."/>
            <person name="Dear P."/>
            <person name="Doerig C."/>
            <person name="Gruber A."/>
            <person name="Parkinson J."/>
            <person name="Shirley M."/>
            <person name="Wan K.L."/>
            <person name="Berriman M."/>
            <person name="Tomley F."/>
            <person name="Pain A."/>
        </authorList>
    </citation>
    <scope>NUCLEOTIDE SEQUENCE [LARGE SCALE GENOMIC DNA]</scope>
    <source>
        <strain evidence="2">Houghton</strain>
    </source>
</reference>
<accession>U6MKQ6</accession>
<proteinExistence type="predicted"/>